<accession>A0ABN9SGW5</accession>
<protein>
    <submittedName>
        <fullName evidence="2">Uncharacterized protein</fullName>
    </submittedName>
</protein>
<evidence type="ECO:0000256" key="1">
    <source>
        <dbReference type="SAM" id="MobiDB-lite"/>
    </source>
</evidence>
<sequence>MSSVARWSRFYRTTAPRRGQVALLAMRMYPKKKTETRWIYVEPDRALGVGDIKDRTMLSRRRQHGWNYDAFPALAAIENSEILERAKEKKLEAELHLSNLRRWAVAKLDDGQNLLLEVYDFSGHPHDLYWDGKLELPILFFAGMIEPATDVDSDGKAGHSVAASSDESEPSKDAQEMKAMTSSLLDEITRAKVPAGLGRLSIAPTEPSMDMHVDKMIDRLKKFEDTISADRAIPNRKPLQGTSSTTATAESTACPTLDFRSPAVPE</sequence>
<evidence type="ECO:0000313" key="3">
    <source>
        <dbReference type="Proteomes" id="UP001189429"/>
    </source>
</evidence>
<proteinExistence type="predicted"/>
<keyword evidence="3" id="KW-1185">Reference proteome</keyword>
<gene>
    <name evidence="2" type="ORF">PCOR1329_LOCUS28572</name>
</gene>
<organism evidence="2 3">
    <name type="scientific">Prorocentrum cordatum</name>
    <dbReference type="NCBI Taxonomy" id="2364126"/>
    <lineage>
        <taxon>Eukaryota</taxon>
        <taxon>Sar</taxon>
        <taxon>Alveolata</taxon>
        <taxon>Dinophyceae</taxon>
        <taxon>Prorocentrales</taxon>
        <taxon>Prorocentraceae</taxon>
        <taxon>Prorocentrum</taxon>
    </lineage>
</organism>
<evidence type="ECO:0000313" key="2">
    <source>
        <dbReference type="EMBL" id="CAK0829731.1"/>
    </source>
</evidence>
<comment type="caution">
    <text evidence="2">The sequence shown here is derived from an EMBL/GenBank/DDBJ whole genome shotgun (WGS) entry which is preliminary data.</text>
</comment>
<dbReference type="Proteomes" id="UP001189429">
    <property type="component" value="Unassembled WGS sequence"/>
</dbReference>
<feature type="compositionally biased region" description="Low complexity" evidence="1">
    <location>
        <begin position="242"/>
        <end position="253"/>
    </location>
</feature>
<feature type="non-terminal residue" evidence="2">
    <location>
        <position position="266"/>
    </location>
</feature>
<reference evidence="2" key="1">
    <citation type="submission" date="2023-10" db="EMBL/GenBank/DDBJ databases">
        <authorList>
            <person name="Chen Y."/>
            <person name="Shah S."/>
            <person name="Dougan E. K."/>
            <person name="Thang M."/>
            <person name="Chan C."/>
        </authorList>
    </citation>
    <scope>NUCLEOTIDE SEQUENCE [LARGE SCALE GENOMIC DNA]</scope>
</reference>
<feature type="region of interest" description="Disordered" evidence="1">
    <location>
        <begin position="152"/>
        <end position="180"/>
    </location>
</feature>
<dbReference type="EMBL" id="CAUYUJ010010569">
    <property type="protein sequence ID" value="CAK0829731.1"/>
    <property type="molecule type" value="Genomic_DNA"/>
</dbReference>
<feature type="region of interest" description="Disordered" evidence="1">
    <location>
        <begin position="227"/>
        <end position="266"/>
    </location>
</feature>
<name>A0ABN9SGW5_9DINO</name>